<dbReference type="EMBL" id="BSXV01001305">
    <property type="protein sequence ID" value="GME92394.1"/>
    <property type="molecule type" value="Genomic_DNA"/>
</dbReference>
<dbReference type="Proteomes" id="UP001165101">
    <property type="component" value="Unassembled WGS sequence"/>
</dbReference>
<protein>
    <submittedName>
        <fullName evidence="1">Unnamed protein product</fullName>
    </submittedName>
</protein>
<accession>A0ACB5TPQ2</accession>
<gene>
    <name evidence="1" type="ORF">Cboi01_000272900</name>
</gene>
<proteinExistence type="predicted"/>
<reference evidence="1" key="1">
    <citation type="submission" date="2023-04" db="EMBL/GenBank/DDBJ databases">
        <title>Candida boidinii NBRC 1967.</title>
        <authorList>
            <person name="Ichikawa N."/>
            <person name="Sato H."/>
            <person name="Tonouchi N."/>
        </authorList>
    </citation>
    <scope>NUCLEOTIDE SEQUENCE</scope>
    <source>
        <strain evidence="1">NBRC 1967</strain>
    </source>
</reference>
<evidence type="ECO:0000313" key="1">
    <source>
        <dbReference type="EMBL" id="GME92394.1"/>
    </source>
</evidence>
<name>A0ACB5TPQ2_CANBO</name>
<organism evidence="1 2">
    <name type="scientific">Candida boidinii</name>
    <name type="common">Yeast</name>
    <dbReference type="NCBI Taxonomy" id="5477"/>
    <lineage>
        <taxon>Eukaryota</taxon>
        <taxon>Fungi</taxon>
        <taxon>Dikarya</taxon>
        <taxon>Ascomycota</taxon>
        <taxon>Saccharomycotina</taxon>
        <taxon>Pichiomycetes</taxon>
        <taxon>Pichiales</taxon>
        <taxon>Pichiaceae</taxon>
        <taxon>Ogataea</taxon>
        <taxon>Ogataea/Candida clade</taxon>
    </lineage>
</organism>
<evidence type="ECO:0000313" key="2">
    <source>
        <dbReference type="Proteomes" id="UP001165101"/>
    </source>
</evidence>
<sequence>MIADKSIDDQIAITKSTKTRNTQLVQKYQKYLEKSLNLLINNEIPETELDQYSESNWDLADTSNSSSGSGNLAELSNYKSGSLGTTTGIISPGIAAGTGTTTTNLNRSLIQGSFADQGTLKLILVIKQIYLNQVIIKQQRNKLINLNKKINELSKNLNNNLVKSNKKLINLKIIKVNNSNGNKELKNENENENIVQKKTELIDQQIRILENCMKLIEKNQT</sequence>
<keyword evidence="2" id="KW-1185">Reference proteome</keyword>
<comment type="caution">
    <text evidence="1">The sequence shown here is derived from an EMBL/GenBank/DDBJ whole genome shotgun (WGS) entry which is preliminary data.</text>
</comment>